<name>F4XVM4_9CYAN</name>
<sequence length="63" mass="6938">MREQGAGSRECGKCGKCGECPPLVKGVRGDLQLGFSWEISDRIINTVVRYGQQPNREQAENQG</sequence>
<keyword evidence="2" id="KW-1185">Reference proteome</keyword>
<gene>
    <name evidence="1" type="ORF">LYNGBM3L_40550</name>
</gene>
<protein>
    <submittedName>
        <fullName evidence="1">Uncharacterized protein</fullName>
    </submittedName>
</protein>
<proteinExistence type="predicted"/>
<evidence type="ECO:0000313" key="1">
    <source>
        <dbReference type="EMBL" id="EGJ31287.1"/>
    </source>
</evidence>
<organism evidence="1 2">
    <name type="scientific">Moorena producens 3L</name>
    <dbReference type="NCBI Taxonomy" id="489825"/>
    <lineage>
        <taxon>Bacteria</taxon>
        <taxon>Bacillati</taxon>
        <taxon>Cyanobacteriota</taxon>
        <taxon>Cyanophyceae</taxon>
        <taxon>Coleofasciculales</taxon>
        <taxon>Coleofasciculaceae</taxon>
        <taxon>Moorena</taxon>
    </lineage>
</organism>
<dbReference type="AlphaFoldDB" id="F4XVM4"/>
<dbReference type="EMBL" id="GL890940">
    <property type="protein sequence ID" value="EGJ31287.1"/>
    <property type="molecule type" value="Genomic_DNA"/>
</dbReference>
<dbReference type="RefSeq" id="WP_008187093.1">
    <property type="nucleotide sequence ID" value="NZ_GL890940.1"/>
</dbReference>
<reference evidence="2" key="1">
    <citation type="journal article" date="2011" name="Proc. Natl. Acad. Sci. U.S.A.">
        <title>Genomic insights into the physiology and ecology of the marine filamentous cyanobacterium Lyngbya majuscula.</title>
        <authorList>
            <person name="Jones A.C."/>
            <person name="Monroe E.A."/>
            <person name="Podell S."/>
            <person name="Hess W.R."/>
            <person name="Klages S."/>
            <person name="Esquenazi E."/>
            <person name="Niessen S."/>
            <person name="Hoover H."/>
            <person name="Rothmann M."/>
            <person name="Lasken R.S."/>
            <person name="Yates J.R.III."/>
            <person name="Reinhardt R."/>
            <person name="Kube M."/>
            <person name="Burkart M.D."/>
            <person name="Allen E.E."/>
            <person name="Dorrestein P.C."/>
            <person name="Gerwick W.H."/>
            <person name="Gerwick L."/>
        </authorList>
    </citation>
    <scope>NUCLEOTIDE SEQUENCE [LARGE SCALE GENOMIC DNA]</scope>
    <source>
        <strain evidence="2">3L</strain>
    </source>
</reference>
<accession>F4XVM4</accession>
<dbReference type="Proteomes" id="UP000003959">
    <property type="component" value="Unassembled WGS sequence"/>
</dbReference>
<dbReference type="HOGENOM" id="CLU_2880949_0_0_3"/>
<evidence type="ECO:0000313" key="2">
    <source>
        <dbReference type="Proteomes" id="UP000003959"/>
    </source>
</evidence>